<dbReference type="InterPro" id="IPR050707">
    <property type="entry name" value="HTH_MetabolicPath_Reg"/>
</dbReference>
<dbReference type="GO" id="GO:0006071">
    <property type="term" value="P:glycerol metabolic process"/>
    <property type="evidence" value="ECO:0007669"/>
    <property type="project" value="UniProtKB-KW"/>
</dbReference>
<reference evidence="11 12" key="1">
    <citation type="submission" date="2020-10" db="EMBL/GenBank/DDBJ databases">
        <title>Connecting structure to function with the recovery of over 1000 high-quality activated sludge metagenome-assembled genomes encoding full-length rRNA genes using long-read sequencing.</title>
        <authorList>
            <person name="Singleton C.M."/>
            <person name="Petriglieri F."/>
            <person name="Kristensen J.M."/>
            <person name="Kirkegaard R.H."/>
            <person name="Michaelsen T.Y."/>
            <person name="Andersen M.H."/>
            <person name="Karst S.M."/>
            <person name="Dueholm M.S."/>
            <person name="Nielsen P.H."/>
            <person name="Albertsen M."/>
        </authorList>
    </citation>
    <scope>NUCLEOTIDE SEQUENCE [LARGE SCALE GENOMIC DNA]</scope>
    <source>
        <strain evidence="9">AalE_18-Q3-R2-46_BAT3C.188</strain>
        <strain evidence="10">Ega_18-Q3-R5-49_MAXAC.001</strain>
    </source>
</reference>
<keyword evidence="2" id="KW-0805">Transcription regulation</keyword>
<keyword evidence="1" id="KW-0319">Glycerol metabolism</keyword>
<evidence type="ECO:0000313" key="12">
    <source>
        <dbReference type="Proteomes" id="UP000726105"/>
    </source>
</evidence>
<keyword evidence="4" id="KW-0804">Transcription</keyword>
<feature type="domain" description="IclR-ED" evidence="8">
    <location>
        <begin position="78"/>
        <end position="253"/>
    </location>
</feature>
<dbReference type="PROSITE" id="PS51077">
    <property type="entry name" value="HTH_ICLR"/>
    <property type="match status" value="1"/>
</dbReference>
<dbReference type="InterPro" id="IPR014757">
    <property type="entry name" value="Tscrpt_reg_IclR_C"/>
</dbReference>
<sequence length="254" mass="26786">MPPLSDALQEAPGSLGTVRNAALLLQLLAEGPAFQQLTDLADRSGLSLATVHRLLRSLVLADLVEQDPQSSRYGLGPELTRLSHRRLARLPVLGALAPYLGQVRDAVGGTVRVDVVVRTAVVSIDRIDGSGAGVGLYRDPHGPRLALDTVAGRLLLSRADDERWKQALAEVDEPTRALAEHERDDWAKAAWLRADGPFPGAPPEVGVPVINAAGMPLATLVADLPLTASPEQIEAAVAHLTRAVAAAVRTLGHG</sequence>
<evidence type="ECO:0000256" key="6">
    <source>
        <dbReference type="ARBA" id="ARBA00070406"/>
    </source>
</evidence>
<dbReference type="InterPro" id="IPR029016">
    <property type="entry name" value="GAF-like_dom_sf"/>
</dbReference>
<gene>
    <name evidence="9" type="ORF">IPF40_13975</name>
    <name evidence="10" type="ORF">IPI13_09415</name>
</gene>
<dbReference type="InterPro" id="IPR005471">
    <property type="entry name" value="Tscrpt_reg_IclR_N"/>
</dbReference>
<dbReference type="PANTHER" id="PTHR30136:SF35">
    <property type="entry name" value="HTH-TYPE TRANSCRIPTIONAL REGULATOR RV1719"/>
    <property type="match status" value="1"/>
</dbReference>
<dbReference type="GO" id="GO:0045892">
    <property type="term" value="P:negative regulation of DNA-templated transcription"/>
    <property type="evidence" value="ECO:0007669"/>
    <property type="project" value="TreeGrafter"/>
</dbReference>
<feature type="domain" description="HTH iclR-type" evidence="7">
    <location>
        <begin position="15"/>
        <end position="77"/>
    </location>
</feature>
<evidence type="ECO:0000256" key="1">
    <source>
        <dbReference type="ARBA" id="ARBA00022798"/>
    </source>
</evidence>
<dbReference type="SUPFAM" id="SSF46785">
    <property type="entry name" value="Winged helix' DNA-binding domain"/>
    <property type="match status" value="1"/>
</dbReference>
<protein>
    <recommendedName>
        <fullName evidence="6">Glycerol operon regulatory protein</fullName>
    </recommendedName>
</protein>
<dbReference type="SUPFAM" id="SSF55781">
    <property type="entry name" value="GAF domain-like"/>
    <property type="match status" value="1"/>
</dbReference>
<comment type="caution">
    <text evidence="10">The sequence shown here is derived from an EMBL/GenBank/DDBJ whole genome shotgun (WGS) entry which is preliminary data.</text>
</comment>
<evidence type="ECO:0000259" key="8">
    <source>
        <dbReference type="PROSITE" id="PS51078"/>
    </source>
</evidence>
<dbReference type="PANTHER" id="PTHR30136">
    <property type="entry name" value="HELIX-TURN-HELIX TRANSCRIPTIONAL REGULATOR, ICLR FAMILY"/>
    <property type="match status" value="1"/>
</dbReference>
<dbReference type="AlphaFoldDB" id="A0A935IL87"/>
<dbReference type="SMART" id="SM00346">
    <property type="entry name" value="HTH_ICLR"/>
    <property type="match status" value="1"/>
</dbReference>
<comment type="function">
    <text evidence="5">May be an activator protein for the gylABX operon.</text>
</comment>
<accession>A0A935IL87</accession>
<dbReference type="Pfam" id="PF09339">
    <property type="entry name" value="HTH_IclR"/>
    <property type="match status" value="1"/>
</dbReference>
<dbReference type="Gene3D" id="1.10.10.10">
    <property type="entry name" value="Winged helix-like DNA-binding domain superfamily/Winged helix DNA-binding domain"/>
    <property type="match status" value="1"/>
</dbReference>
<dbReference type="FunFam" id="1.10.10.10:FF:000056">
    <property type="entry name" value="IclR family transcriptional regulator"/>
    <property type="match status" value="1"/>
</dbReference>
<dbReference type="GO" id="GO:0003700">
    <property type="term" value="F:DNA-binding transcription factor activity"/>
    <property type="evidence" value="ECO:0007669"/>
    <property type="project" value="TreeGrafter"/>
</dbReference>
<dbReference type="InterPro" id="IPR036390">
    <property type="entry name" value="WH_DNA-bd_sf"/>
</dbReference>
<evidence type="ECO:0000256" key="3">
    <source>
        <dbReference type="ARBA" id="ARBA00023125"/>
    </source>
</evidence>
<dbReference type="EMBL" id="JADJIB010000003">
    <property type="protein sequence ID" value="MBK7273365.1"/>
    <property type="molecule type" value="Genomic_DNA"/>
</dbReference>
<name>A0A935IL87_9MICO</name>
<dbReference type="GO" id="GO:0003677">
    <property type="term" value="F:DNA binding"/>
    <property type="evidence" value="ECO:0007669"/>
    <property type="project" value="UniProtKB-KW"/>
</dbReference>
<dbReference type="Proteomes" id="UP000726105">
    <property type="component" value="Unassembled WGS sequence"/>
</dbReference>
<dbReference type="Proteomes" id="UP000718281">
    <property type="component" value="Unassembled WGS sequence"/>
</dbReference>
<evidence type="ECO:0000256" key="5">
    <source>
        <dbReference type="ARBA" id="ARBA00058938"/>
    </source>
</evidence>
<dbReference type="EMBL" id="JADIXZ010000007">
    <property type="protein sequence ID" value="MBK6302083.1"/>
    <property type="molecule type" value="Genomic_DNA"/>
</dbReference>
<dbReference type="Gene3D" id="3.30.450.40">
    <property type="match status" value="1"/>
</dbReference>
<dbReference type="PROSITE" id="PS51078">
    <property type="entry name" value="ICLR_ED"/>
    <property type="match status" value="1"/>
</dbReference>
<evidence type="ECO:0000256" key="4">
    <source>
        <dbReference type="ARBA" id="ARBA00023163"/>
    </source>
</evidence>
<organism evidence="10 12">
    <name type="scientific">Candidatus Phosphoribacter hodrii</name>
    <dbReference type="NCBI Taxonomy" id="2953743"/>
    <lineage>
        <taxon>Bacteria</taxon>
        <taxon>Bacillati</taxon>
        <taxon>Actinomycetota</taxon>
        <taxon>Actinomycetes</taxon>
        <taxon>Micrococcales</taxon>
        <taxon>Dermatophilaceae</taxon>
        <taxon>Candidatus Phosphoribacter</taxon>
    </lineage>
</organism>
<proteinExistence type="predicted"/>
<evidence type="ECO:0000313" key="9">
    <source>
        <dbReference type="EMBL" id="MBK6302083.1"/>
    </source>
</evidence>
<evidence type="ECO:0000256" key="2">
    <source>
        <dbReference type="ARBA" id="ARBA00023015"/>
    </source>
</evidence>
<evidence type="ECO:0000259" key="7">
    <source>
        <dbReference type="PROSITE" id="PS51077"/>
    </source>
</evidence>
<dbReference type="InterPro" id="IPR036388">
    <property type="entry name" value="WH-like_DNA-bd_sf"/>
</dbReference>
<evidence type="ECO:0000313" key="10">
    <source>
        <dbReference type="EMBL" id="MBK7273365.1"/>
    </source>
</evidence>
<keyword evidence="3" id="KW-0238">DNA-binding</keyword>
<evidence type="ECO:0000313" key="11">
    <source>
        <dbReference type="Proteomes" id="UP000718281"/>
    </source>
</evidence>